<dbReference type="Pfam" id="PF22669">
    <property type="entry name" value="Exo_endo_phos2"/>
    <property type="match status" value="2"/>
</dbReference>
<dbReference type="InterPro" id="IPR048869">
    <property type="entry name" value="OCRL-1_2_ASH"/>
</dbReference>
<dbReference type="Proteomes" id="UP000288859">
    <property type="component" value="Unassembled WGS sequence"/>
</dbReference>
<protein>
    <recommendedName>
        <fullName evidence="2">Inositol polyphosphate-related phosphatase domain-containing protein</fullName>
    </recommendedName>
</protein>
<feature type="region of interest" description="Disordered" evidence="1">
    <location>
        <begin position="1"/>
        <end position="52"/>
    </location>
</feature>
<dbReference type="AlphaFoldDB" id="A0A438N0A3"/>
<dbReference type="PANTHER" id="PTHR11200:SF300">
    <property type="entry name" value="TYPE II INOSITOL 1,4,5-TRISPHOSPHATE 5-PHOSPHATASE"/>
    <property type="match status" value="1"/>
</dbReference>
<dbReference type="InterPro" id="IPR013783">
    <property type="entry name" value="Ig-like_fold"/>
</dbReference>
<evidence type="ECO:0000313" key="3">
    <source>
        <dbReference type="EMBL" id="RVX69148.1"/>
    </source>
</evidence>
<dbReference type="InterPro" id="IPR036691">
    <property type="entry name" value="Endo/exonu/phosph_ase_sf"/>
</dbReference>
<dbReference type="EMBL" id="NAJM01000032">
    <property type="protein sequence ID" value="RVX69148.1"/>
    <property type="molecule type" value="Genomic_DNA"/>
</dbReference>
<comment type="caution">
    <text evidence="3">The sequence shown here is derived from an EMBL/GenBank/DDBJ whole genome shotgun (WGS) entry which is preliminary data.</text>
</comment>
<dbReference type="GO" id="GO:0004439">
    <property type="term" value="F:phosphatidylinositol-4,5-bisphosphate 5-phosphatase activity"/>
    <property type="evidence" value="ECO:0007669"/>
    <property type="project" value="TreeGrafter"/>
</dbReference>
<accession>A0A438N0A3</accession>
<evidence type="ECO:0000313" key="4">
    <source>
        <dbReference type="Proteomes" id="UP000288859"/>
    </source>
</evidence>
<dbReference type="Pfam" id="PF21310">
    <property type="entry name" value="OCRL-like_ASH"/>
    <property type="match status" value="1"/>
</dbReference>
<proteinExistence type="predicted"/>
<dbReference type="SMART" id="SM00128">
    <property type="entry name" value="IPPc"/>
    <property type="match status" value="1"/>
</dbReference>
<dbReference type="InterPro" id="IPR000300">
    <property type="entry name" value="IPPc"/>
</dbReference>
<feature type="region of interest" description="Disordered" evidence="1">
    <location>
        <begin position="972"/>
        <end position="1028"/>
    </location>
</feature>
<dbReference type="VEuPathDB" id="FungiDB:PV10_05375"/>
<dbReference type="PANTHER" id="PTHR11200">
    <property type="entry name" value="INOSITOL 5-PHOSPHATASE"/>
    <property type="match status" value="1"/>
</dbReference>
<evidence type="ECO:0000259" key="2">
    <source>
        <dbReference type="SMART" id="SM00128"/>
    </source>
</evidence>
<organism evidence="3 4">
    <name type="scientific">Exophiala mesophila</name>
    <name type="common">Black yeast-like fungus</name>
    <dbReference type="NCBI Taxonomy" id="212818"/>
    <lineage>
        <taxon>Eukaryota</taxon>
        <taxon>Fungi</taxon>
        <taxon>Dikarya</taxon>
        <taxon>Ascomycota</taxon>
        <taxon>Pezizomycotina</taxon>
        <taxon>Eurotiomycetes</taxon>
        <taxon>Chaetothyriomycetidae</taxon>
        <taxon>Chaetothyriales</taxon>
        <taxon>Herpotrichiellaceae</taxon>
        <taxon>Exophiala</taxon>
    </lineage>
</organism>
<dbReference type="InterPro" id="IPR046985">
    <property type="entry name" value="IP5"/>
</dbReference>
<dbReference type="Gene3D" id="3.60.10.10">
    <property type="entry name" value="Endonuclease/exonuclease/phosphatase"/>
    <property type="match status" value="1"/>
</dbReference>
<gene>
    <name evidence="3" type="ORF">B0A52_06862</name>
</gene>
<feature type="compositionally biased region" description="Low complexity" evidence="1">
    <location>
        <begin position="972"/>
        <end position="982"/>
    </location>
</feature>
<dbReference type="GO" id="GO:0046856">
    <property type="term" value="P:phosphatidylinositol dephosphorylation"/>
    <property type="evidence" value="ECO:0007669"/>
    <property type="project" value="InterPro"/>
</dbReference>
<reference evidence="3 4" key="1">
    <citation type="submission" date="2017-03" db="EMBL/GenBank/DDBJ databases">
        <title>Genomes of endolithic fungi from Antarctica.</title>
        <authorList>
            <person name="Coleine C."/>
            <person name="Masonjones S."/>
            <person name="Stajich J.E."/>
        </authorList>
    </citation>
    <scope>NUCLEOTIDE SEQUENCE [LARGE SCALE GENOMIC DNA]</scope>
    <source>
        <strain evidence="3 4">CCFEE 6314</strain>
    </source>
</reference>
<dbReference type="Gene3D" id="2.60.40.10">
    <property type="entry name" value="Immunoglobulins"/>
    <property type="match status" value="1"/>
</dbReference>
<dbReference type="SUPFAM" id="SSF56219">
    <property type="entry name" value="DNase I-like"/>
    <property type="match status" value="1"/>
</dbReference>
<dbReference type="OrthoDB" id="7862313at2759"/>
<evidence type="ECO:0000256" key="1">
    <source>
        <dbReference type="SAM" id="MobiDB-lite"/>
    </source>
</evidence>
<name>A0A438N0A3_EXOME</name>
<feature type="compositionally biased region" description="Polar residues" evidence="1">
    <location>
        <begin position="990"/>
        <end position="1012"/>
    </location>
</feature>
<sequence length="1092" mass="120564">MSLLKGASPFNDDQKSPQPWRSGDPWSPPHDPTGPSVHTGDPTASHSLSSAVRARKDEYVRKKTVKVKVGTWNVASISGTEKDLGAWFVGGYGVKGLSQDLAGLAVETQPVAGQENSIESVEAQEARLAKKKSTLPKDDIPAVDHDSDIDLYVLGLQEVIDVASMTEAVKPFTDPNPAKKWKKALTTALPPTYQMVAEQQLLGLLILIYASPTLAPSISNVSTASVGTGLMGYLGNKGAVSVRLMLGETTKFCFINCHLAAGADQAALNRRIWDTSQVLSRTRFSPVSPDGEVIESGEEKIGDEDFAFWFGDLNYRLDDIPGEDVRRLLLLHTRNEYDVTNQSKRRIDSELGFINAPSSESVPAHKHYEYSDVELPASESAAEPPLDPESDPASLHTTIRSLLAHDQLHNQQRLRKAFHDGWREGDINFLPTYKYDVGSVGMFDSGEKKRSPSWCDRILFRTRRDLHMSEEKSKRLEEARKKDEAMRAQGLDQATAEQDVLFDYDPDTDGLAYGDDGDGDGDGDCDDDFGEAEDALHDAELVQTRDDYGDPILLHHYISHQRVLSSDHKPLDAIFTVTYDAVIPELKARVHQEVAKELDKAENESRPAVTVVVDNLSDLSSPNTDGPADMSAVDFGPIRYHERQTRTITIANTGQIPATFSFVERPSEAEDDAKAVPDWLTLDVNHETTEPATKSGTGQGPRFTLYPGDSTVVELSIQVSKPELVHGLNSSDVDLDDVLVLRVENGRDHFIPVKGTWLPSAYFRTLGELVLAPEGGVRQMQPRRGGDSADQTAAAHHSAPKELFLLTELAPSLVERSIADWTMVHGTDQPPWQYEEHGLSWPFVQETWTFHQGEERSELLARVRESLDMAEPLDESFDADVTCLIRLEVLAEVLLTFLESLQDGVVTAEAWKEIEQHLDDMDKSKVQGSEADIQEMAMDSLSRSPVHSVSFTFITFMLTRIINEMVSHGVMPPSASTAPASPRDSKRSRTSTLSSETAPALQSGQTTPSKRSLFSPLRRRRAESASSSSGVAATVEELLFERRQKLAAAYSGIFAGAIIRSEKDFTVKGKEKKTLEARKQRVMQSFLDARHI</sequence>
<feature type="domain" description="Inositol polyphosphate-related phosphatase" evidence="2">
    <location>
        <begin position="121"/>
        <end position="484"/>
    </location>
</feature>